<protein>
    <submittedName>
        <fullName evidence="3">Capsule biosynthesis protein CapA</fullName>
    </submittedName>
</protein>
<dbReference type="PANTHER" id="PTHR33393:SF13">
    <property type="entry name" value="PGA BIOSYNTHESIS PROTEIN CAPA"/>
    <property type="match status" value="1"/>
</dbReference>
<proteinExistence type="inferred from homology"/>
<evidence type="ECO:0000259" key="2">
    <source>
        <dbReference type="SMART" id="SM00854"/>
    </source>
</evidence>
<evidence type="ECO:0000313" key="4">
    <source>
        <dbReference type="Proteomes" id="UP000251205"/>
    </source>
</evidence>
<dbReference type="CDD" id="cd07381">
    <property type="entry name" value="MPP_CapA"/>
    <property type="match status" value="1"/>
</dbReference>
<feature type="domain" description="Capsule synthesis protein CapA" evidence="2">
    <location>
        <begin position="6"/>
        <end position="319"/>
    </location>
</feature>
<accession>A0A329YH02</accession>
<evidence type="ECO:0000256" key="1">
    <source>
        <dbReference type="ARBA" id="ARBA00005662"/>
    </source>
</evidence>
<dbReference type="EMBL" id="QMKK01000042">
    <property type="protein sequence ID" value="RAX40295.1"/>
    <property type="molecule type" value="Genomic_DNA"/>
</dbReference>
<organism evidence="3 4">
    <name type="scientific">Rhizobium tropici</name>
    <dbReference type="NCBI Taxonomy" id="398"/>
    <lineage>
        <taxon>Bacteria</taxon>
        <taxon>Pseudomonadati</taxon>
        <taxon>Pseudomonadota</taxon>
        <taxon>Alphaproteobacteria</taxon>
        <taxon>Hyphomicrobiales</taxon>
        <taxon>Rhizobiaceae</taxon>
        <taxon>Rhizobium/Agrobacterium group</taxon>
        <taxon>Rhizobium</taxon>
    </lineage>
</organism>
<dbReference type="OrthoDB" id="9810718at2"/>
<gene>
    <name evidence="3" type="ORF">DQ393_16860</name>
</gene>
<sequence length="427" mass="46255">MNNSFTLAVTGQSLIKHDIRDISAPAFQQVRSLLHGADLSFTNFEGTILGHHGGWPLKGSFFGCSEPAVLDALRSIGFGALSLSNNHAFDLGPPGVLSTLEEVEKRGFLHAGLGCNAQEASRPGVGTINGRRVAIVAMDGGPGPDFMYAADADNGRPERPGVNRLGLSQVIEVDEDAFRRIGVIRDRVGYTAIDLANDSQPDDPRRLAPDCEIGIGRAVFTRSNRFGRGVKIDERDMARNLAAIGSAAAHGSLVVAYLHHHHWASDWYQIPEWVGGVARQCIDAGAAMFVSHGAPVLQPLEIYRGKPIFYSLGNFIFHVRSENSTWTAPEVWESVIGSCSFDRNNNLTDINLHPVIIGGDEGLKDGVLERRLVPHLAIGKSAERILRRFSQQSASLGVDVVVEDNIGVVRLQPGTSGSEVMRDRFVI</sequence>
<name>A0A329YH02_RHITR</name>
<reference evidence="3 4" key="1">
    <citation type="submission" date="2018-06" db="EMBL/GenBank/DDBJ databases">
        <title>Whole Genome Sequence of an efficient microsymbiont, Rhizobium tropici.</title>
        <authorList>
            <person name="Srinivasan R."/>
            <person name="Singh H.V."/>
            <person name="Srivastava R."/>
            <person name="Kumari B."/>
            <person name="Radhakrishna A."/>
        </authorList>
    </citation>
    <scope>NUCLEOTIDE SEQUENCE [LARGE SCALE GENOMIC DNA]</scope>
    <source>
        <strain evidence="3 4">IGFRI Rhizo-19</strain>
    </source>
</reference>
<dbReference type="PANTHER" id="PTHR33393">
    <property type="entry name" value="POLYGLUTAMINE SYNTHESIS ACCESSORY PROTEIN RV0574C-RELATED"/>
    <property type="match status" value="1"/>
</dbReference>
<dbReference type="InterPro" id="IPR029052">
    <property type="entry name" value="Metallo-depent_PP-like"/>
</dbReference>
<comment type="similarity">
    <text evidence="1">Belongs to the CapA family.</text>
</comment>
<dbReference type="InterPro" id="IPR052169">
    <property type="entry name" value="CW_Biosynth-Accessory"/>
</dbReference>
<dbReference type="Proteomes" id="UP000251205">
    <property type="component" value="Unassembled WGS sequence"/>
</dbReference>
<dbReference type="InterPro" id="IPR019079">
    <property type="entry name" value="Capsule_synth_CapA"/>
</dbReference>
<dbReference type="SMART" id="SM00854">
    <property type="entry name" value="PGA_cap"/>
    <property type="match status" value="1"/>
</dbReference>
<dbReference type="AlphaFoldDB" id="A0A329YH02"/>
<dbReference type="RefSeq" id="WP_112342899.1">
    <property type="nucleotide sequence ID" value="NZ_QMKK01000042.1"/>
</dbReference>
<comment type="caution">
    <text evidence="3">The sequence shown here is derived from an EMBL/GenBank/DDBJ whole genome shotgun (WGS) entry which is preliminary data.</text>
</comment>
<dbReference type="SUPFAM" id="SSF56300">
    <property type="entry name" value="Metallo-dependent phosphatases"/>
    <property type="match status" value="1"/>
</dbReference>
<evidence type="ECO:0000313" key="3">
    <source>
        <dbReference type="EMBL" id="RAX40295.1"/>
    </source>
</evidence>
<dbReference type="Pfam" id="PF09587">
    <property type="entry name" value="PGA_cap"/>
    <property type="match status" value="1"/>
</dbReference>